<name>A0A6S6VVP0_9PLEO</name>
<accession>A0A6S6VVP0</accession>
<feature type="compositionally biased region" description="Polar residues" evidence="1">
    <location>
        <begin position="64"/>
        <end position="79"/>
    </location>
</feature>
<feature type="compositionally biased region" description="Low complexity" evidence="1">
    <location>
        <begin position="119"/>
        <end position="134"/>
    </location>
</feature>
<dbReference type="PANTHER" id="PTHR38791">
    <property type="entry name" value="ZN(II)2CYS6 TRANSCRIPTION FACTOR (EUROFUNG)-RELATED-RELATED"/>
    <property type="match status" value="1"/>
</dbReference>
<dbReference type="PROSITE" id="PS50048">
    <property type="entry name" value="ZN2_CY6_FUNGAL_2"/>
    <property type="match status" value="1"/>
</dbReference>
<feature type="compositionally biased region" description="Low complexity" evidence="1">
    <location>
        <begin position="237"/>
        <end position="250"/>
    </location>
</feature>
<dbReference type="Gene3D" id="4.10.240.10">
    <property type="entry name" value="Zn(2)-C6 fungal-type DNA-binding domain"/>
    <property type="match status" value="1"/>
</dbReference>
<organism evidence="2 3">
    <name type="scientific">Pyrenophora teres f. teres</name>
    <dbReference type="NCBI Taxonomy" id="97479"/>
    <lineage>
        <taxon>Eukaryota</taxon>
        <taxon>Fungi</taxon>
        <taxon>Dikarya</taxon>
        <taxon>Ascomycota</taxon>
        <taxon>Pezizomycotina</taxon>
        <taxon>Dothideomycetes</taxon>
        <taxon>Pleosporomycetidae</taxon>
        <taxon>Pleosporales</taxon>
        <taxon>Pleosporineae</taxon>
        <taxon>Pleosporaceae</taxon>
        <taxon>Pyrenophora</taxon>
    </lineage>
</organism>
<dbReference type="CDD" id="cd00067">
    <property type="entry name" value="GAL4"/>
    <property type="match status" value="1"/>
</dbReference>
<feature type="region of interest" description="Disordered" evidence="1">
    <location>
        <begin position="1"/>
        <end position="134"/>
    </location>
</feature>
<feature type="region of interest" description="Disordered" evidence="1">
    <location>
        <begin position="317"/>
        <end position="336"/>
    </location>
</feature>
<proteinExistence type="predicted"/>
<dbReference type="EMBL" id="HG992978">
    <property type="protein sequence ID" value="CAE7009933.1"/>
    <property type="molecule type" value="Genomic_DNA"/>
</dbReference>
<dbReference type="GO" id="GO:0008270">
    <property type="term" value="F:zinc ion binding"/>
    <property type="evidence" value="ECO:0007669"/>
    <property type="project" value="InterPro"/>
</dbReference>
<dbReference type="SMART" id="SM00066">
    <property type="entry name" value="GAL4"/>
    <property type="match status" value="1"/>
</dbReference>
<feature type="compositionally biased region" description="Low complexity" evidence="1">
    <location>
        <begin position="41"/>
        <end position="57"/>
    </location>
</feature>
<gene>
    <name evidence="2" type="ORF">PTTW11_01926</name>
</gene>
<evidence type="ECO:0000313" key="2">
    <source>
        <dbReference type="EMBL" id="CAE7009933.1"/>
    </source>
</evidence>
<dbReference type="InterPro" id="IPR036864">
    <property type="entry name" value="Zn2-C6_fun-type_DNA-bd_sf"/>
</dbReference>
<evidence type="ECO:0000256" key="1">
    <source>
        <dbReference type="SAM" id="MobiDB-lite"/>
    </source>
</evidence>
<protein>
    <submittedName>
        <fullName evidence="2">C6 finger domain</fullName>
    </submittedName>
</protein>
<sequence length="633" mass="69721">MSHDFAHQVNAQPYSPAPQHFPHPAMADPNMQSRQQTVAAYPSPHSYPSPSMQSSYTYPPPQGPQSNEGGYRTSPQGANMSLPPLNLPPIRVQDGQQPQAQQQPQQQQPMGSPLPPPQQQHQQHQQHQQQHQMPQYYAHPAHAHAQPGPPMMANMGPQFNSMRYQLPPQPDQRVLSGGRHKKEIKRRTKTGCLTCRKRRIKCDEAHPMCRNCQKSKRECLGYDPIFKQQSGPAQIQPAPNSAPAPHATSAPPAPAPASTYSQSPVPQGYAPASSAGYAAAAPATSGEHHQPSFHAIDPALAQADSALQSQHYNGVHAMDPAMRAPPGAAFPPPGQPMKGKRLTMSETFAICNHSPPDVPQRTSPVPRELDDDFTRIFVNDYLAGLDMILETNWFSTNSNALNRVFSDRSLHEEAAFFTDTIKYKTSDADMGGVFSQEARLLWHLLGTCKHNAPTTNGSVPESEDLLLREARARFDILEALLTNQNLESNPTRQLAYPAGLDDEKRMEVDFWQHLGDFVQYSDADNAPPGAADNALGVLRGVLRMHEVRDAIYSIAVARHYGNRIVGFPNSLPAAATHHPDSDISKLSIAMTFISHESRAATQQVLARICDMAMVSWNVSRMPSNHQQPGVFLQ</sequence>
<dbReference type="Pfam" id="PF00172">
    <property type="entry name" value="Zn_clus"/>
    <property type="match status" value="1"/>
</dbReference>
<dbReference type="SUPFAM" id="SSF57701">
    <property type="entry name" value="Zn2/Cys6 DNA-binding domain"/>
    <property type="match status" value="1"/>
</dbReference>
<evidence type="ECO:0000313" key="3">
    <source>
        <dbReference type="Proteomes" id="UP000472372"/>
    </source>
</evidence>
<dbReference type="AlphaFoldDB" id="A0A6S6VVP0"/>
<feature type="region of interest" description="Disordered" evidence="1">
    <location>
        <begin position="230"/>
        <end position="273"/>
    </location>
</feature>
<dbReference type="Proteomes" id="UP000472372">
    <property type="component" value="Chromosome 2"/>
</dbReference>
<dbReference type="InterPro" id="IPR053175">
    <property type="entry name" value="DHMBA_Reg_Transcription_Factor"/>
</dbReference>
<reference evidence="2" key="1">
    <citation type="submission" date="2021-02" db="EMBL/GenBank/DDBJ databases">
        <authorList>
            <person name="Syme A R."/>
            <person name="Syme A R."/>
            <person name="Moolhuijzen P."/>
        </authorList>
    </citation>
    <scope>NUCLEOTIDE SEQUENCE</scope>
    <source>
        <strain evidence="2">W1-1</strain>
    </source>
</reference>
<feature type="compositionally biased region" description="Low complexity" evidence="1">
    <location>
        <begin position="96"/>
        <end position="111"/>
    </location>
</feature>
<dbReference type="InterPro" id="IPR001138">
    <property type="entry name" value="Zn2Cys6_DnaBD"/>
</dbReference>
<dbReference type="PANTHER" id="PTHR38791:SF13">
    <property type="entry name" value="ZN(2)-C6 FUNGAL-TYPE DOMAIN-CONTAINING PROTEIN"/>
    <property type="match status" value="1"/>
</dbReference>
<dbReference type="PROSITE" id="PS00463">
    <property type="entry name" value="ZN2_CY6_FUNGAL_1"/>
    <property type="match status" value="1"/>
</dbReference>
<dbReference type="GO" id="GO:0000981">
    <property type="term" value="F:DNA-binding transcription factor activity, RNA polymerase II-specific"/>
    <property type="evidence" value="ECO:0007669"/>
    <property type="project" value="InterPro"/>
</dbReference>